<evidence type="ECO:0000256" key="4">
    <source>
        <dbReference type="SAM" id="MobiDB-lite"/>
    </source>
</evidence>
<dbReference type="AlphaFoldDB" id="A0A6I6FJ96"/>
<organism evidence="6 7">
    <name type="scientific">Streptomyces ficellus</name>
    <dbReference type="NCBI Taxonomy" id="1977088"/>
    <lineage>
        <taxon>Bacteria</taxon>
        <taxon>Bacillati</taxon>
        <taxon>Actinomycetota</taxon>
        <taxon>Actinomycetes</taxon>
        <taxon>Kitasatosporales</taxon>
        <taxon>Streptomycetaceae</taxon>
        <taxon>Streptomyces</taxon>
    </lineage>
</organism>
<gene>
    <name evidence="6" type="ORF">EIZ62_04490</name>
</gene>
<dbReference type="PROSITE" id="PS01124">
    <property type="entry name" value="HTH_ARAC_FAMILY_2"/>
    <property type="match status" value="1"/>
</dbReference>
<feature type="domain" description="HTH araC/xylS-type" evidence="5">
    <location>
        <begin position="203"/>
        <end position="302"/>
    </location>
</feature>
<feature type="compositionally biased region" description="Basic and acidic residues" evidence="4">
    <location>
        <begin position="30"/>
        <end position="46"/>
    </location>
</feature>
<feature type="compositionally biased region" description="Gly residues" evidence="4">
    <location>
        <begin position="12"/>
        <end position="24"/>
    </location>
</feature>
<reference evidence="6 7" key="1">
    <citation type="submission" date="2018-12" db="EMBL/GenBank/DDBJ databases">
        <title>Complete genome sequence of Streptomyces ficellus NRRL8067, the producer of ficellomycin, feldamycin and nojirimycin.</title>
        <authorList>
            <person name="Zhang H."/>
            <person name="Yue R."/>
            <person name="Liu Y."/>
            <person name="Li M."/>
            <person name="Mu H."/>
            <person name="Zhang J."/>
        </authorList>
    </citation>
    <scope>NUCLEOTIDE SEQUENCE [LARGE SCALE GENOMIC DNA]</scope>
    <source>
        <strain evidence="6 7">NRRL 8067</strain>
    </source>
</reference>
<dbReference type="GO" id="GO:0043565">
    <property type="term" value="F:sequence-specific DNA binding"/>
    <property type="evidence" value="ECO:0007669"/>
    <property type="project" value="InterPro"/>
</dbReference>
<dbReference type="GO" id="GO:0003700">
    <property type="term" value="F:DNA-binding transcription factor activity"/>
    <property type="evidence" value="ECO:0007669"/>
    <property type="project" value="InterPro"/>
</dbReference>
<name>A0A6I6FJ96_9ACTN</name>
<feature type="region of interest" description="Disordered" evidence="4">
    <location>
        <begin position="1"/>
        <end position="46"/>
    </location>
</feature>
<evidence type="ECO:0000256" key="3">
    <source>
        <dbReference type="ARBA" id="ARBA00023163"/>
    </source>
</evidence>
<dbReference type="Gene3D" id="1.10.10.60">
    <property type="entry name" value="Homeodomain-like"/>
    <property type="match status" value="1"/>
</dbReference>
<dbReference type="OrthoDB" id="2559672at2"/>
<evidence type="ECO:0000313" key="6">
    <source>
        <dbReference type="EMBL" id="QGV77588.1"/>
    </source>
</evidence>
<keyword evidence="3" id="KW-0804">Transcription</keyword>
<keyword evidence="1" id="KW-0805">Transcription regulation</keyword>
<evidence type="ECO:0000256" key="2">
    <source>
        <dbReference type="ARBA" id="ARBA00023125"/>
    </source>
</evidence>
<dbReference type="Proteomes" id="UP000422572">
    <property type="component" value="Chromosome"/>
</dbReference>
<dbReference type="InterPro" id="IPR050204">
    <property type="entry name" value="AraC_XylS_family_regulators"/>
</dbReference>
<evidence type="ECO:0000313" key="7">
    <source>
        <dbReference type="Proteomes" id="UP000422572"/>
    </source>
</evidence>
<evidence type="ECO:0000256" key="1">
    <source>
        <dbReference type="ARBA" id="ARBA00023015"/>
    </source>
</evidence>
<dbReference type="EMBL" id="CP034279">
    <property type="protein sequence ID" value="QGV77588.1"/>
    <property type="molecule type" value="Genomic_DNA"/>
</dbReference>
<keyword evidence="7" id="KW-1185">Reference proteome</keyword>
<accession>A0A6I6FJ96</accession>
<dbReference type="InterPro" id="IPR018060">
    <property type="entry name" value="HTH_AraC"/>
</dbReference>
<sequence>MRSDEVTAGAETGAGAGAGAGAVDGDGDLDGGHGSDGDRADGSRWEVARPCGVPAVTGVRMAGFRDRAGRALDLRVLPQPALVVVIGLGNDPFTVEGGALERSKTSPHPHPSLVASLSPGPARIRGRDVECVEMCLSPGAAYPLLGVSPHELEGAVVGLEDLWGQQGRQLRERVAAATAWQERFTLVSEFLARRAARGPAMTPEVAGVWDTIVAHGGRVRVDDLAASCGWSRKRLWSRFRAQIGLTPKRAAMLVRFDRAARALHAGGNAADIALAHGYADQSHLHRDVLAFAGCTPAALAGL</sequence>
<protein>
    <submittedName>
        <fullName evidence="6">Helix-turn-helix domain-containing protein</fullName>
    </submittedName>
</protein>
<dbReference type="KEGG" id="sfic:EIZ62_04490"/>
<dbReference type="SMART" id="SM00342">
    <property type="entry name" value="HTH_ARAC"/>
    <property type="match status" value="1"/>
</dbReference>
<evidence type="ECO:0000259" key="5">
    <source>
        <dbReference type="PROSITE" id="PS01124"/>
    </source>
</evidence>
<dbReference type="PANTHER" id="PTHR46796">
    <property type="entry name" value="HTH-TYPE TRANSCRIPTIONAL ACTIVATOR RHAS-RELATED"/>
    <property type="match status" value="1"/>
</dbReference>
<dbReference type="RefSeq" id="WP_156691406.1">
    <property type="nucleotide sequence ID" value="NZ_CP034279.1"/>
</dbReference>
<proteinExistence type="predicted"/>
<dbReference type="Pfam" id="PF12833">
    <property type="entry name" value="HTH_18"/>
    <property type="match status" value="1"/>
</dbReference>
<dbReference type="PANTHER" id="PTHR46796:SF15">
    <property type="entry name" value="BLL1074 PROTEIN"/>
    <property type="match status" value="1"/>
</dbReference>
<keyword evidence="2" id="KW-0238">DNA-binding</keyword>